<name>A0AAQ4RSE2_GASAC</name>
<evidence type="ECO:0000256" key="2">
    <source>
        <dbReference type="ARBA" id="ARBA00022723"/>
    </source>
</evidence>
<dbReference type="InterPro" id="IPR007872">
    <property type="entry name" value="DPH_MB_dom"/>
</dbReference>
<evidence type="ECO:0000259" key="6">
    <source>
        <dbReference type="PROSITE" id="PS50076"/>
    </source>
</evidence>
<reference evidence="8" key="3">
    <citation type="submission" date="2025-09" db="UniProtKB">
        <authorList>
            <consortium name="Ensembl"/>
        </authorList>
    </citation>
    <scope>IDENTIFICATION</scope>
</reference>
<dbReference type="GO" id="GO:0008198">
    <property type="term" value="F:ferrous iron binding"/>
    <property type="evidence" value="ECO:0007669"/>
    <property type="project" value="TreeGrafter"/>
</dbReference>
<accession>A0AAQ4RSE2</accession>
<comment type="similarity">
    <text evidence="1">Belongs to the DPH4 family.</text>
</comment>
<reference evidence="8 9" key="1">
    <citation type="journal article" date="2021" name="G3 (Bethesda)">
        <title>Improved contiguity of the threespine stickleback genome using long-read sequencing.</title>
        <authorList>
            <person name="Nath S."/>
            <person name="Shaw D.E."/>
            <person name="White M.A."/>
        </authorList>
    </citation>
    <scope>NUCLEOTIDE SEQUENCE [LARGE SCALE GENOMIC DNA]</scope>
    <source>
        <strain evidence="8 9">Lake Benthic</strain>
    </source>
</reference>
<evidence type="ECO:0000259" key="7">
    <source>
        <dbReference type="PROSITE" id="PS51074"/>
    </source>
</evidence>
<feature type="region of interest" description="Disordered" evidence="5">
    <location>
        <begin position="145"/>
        <end position="174"/>
    </location>
</feature>
<dbReference type="SUPFAM" id="SSF144217">
    <property type="entry name" value="CSL zinc finger"/>
    <property type="match status" value="1"/>
</dbReference>
<evidence type="ECO:0000256" key="3">
    <source>
        <dbReference type="ARBA" id="ARBA00022833"/>
    </source>
</evidence>
<dbReference type="GeneTree" id="ENSGT00390000005430"/>
<dbReference type="AlphaFoldDB" id="A0AAQ4RSE2"/>
<dbReference type="InterPro" id="IPR036671">
    <property type="entry name" value="DPH_MB_sf"/>
</dbReference>
<evidence type="ECO:0008006" key="10">
    <source>
        <dbReference type="Google" id="ProtNLM"/>
    </source>
</evidence>
<proteinExistence type="inferred from homology"/>
<evidence type="ECO:0000313" key="8">
    <source>
        <dbReference type="Ensembl" id="ENSGACP00000065041.1"/>
    </source>
</evidence>
<dbReference type="InterPro" id="IPR001623">
    <property type="entry name" value="DnaJ_domain"/>
</dbReference>
<dbReference type="PROSITE" id="PS51074">
    <property type="entry name" value="DPH_MB"/>
    <property type="match status" value="1"/>
</dbReference>
<dbReference type="CDD" id="cd06257">
    <property type="entry name" value="DnaJ"/>
    <property type="match status" value="1"/>
</dbReference>
<dbReference type="Gene3D" id="3.10.660.10">
    <property type="entry name" value="DPH Zinc finger"/>
    <property type="match status" value="1"/>
</dbReference>
<keyword evidence="9" id="KW-1185">Reference proteome</keyword>
<keyword evidence="3" id="KW-0862">Zinc</keyword>
<dbReference type="PRINTS" id="PR00625">
    <property type="entry name" value="JDOMAIN"/>
</dbReference>
<protein>
    <recommendedName>
        <fullName evidence="10">DnaJ (Hsp40) homolog, subfamily C, member 24</fullName>
    </recommendedName>
</protein>
<evidence type="ECO:0000256" key="1">
    <source>
        <dbReference type="ARBA" id="ARBA00006169"/>
    </source>
</evidence>
<dbReference type="PROSITE" id="PS50076">
    <property type="entry name" value="DNAJ_2"/>
    <property type="match status" value="1"/>
</dbReference>
<feature type="domain" description="J" evidence="6">
    <location>
        <begin position="8"/>
        <end position="78"/>
    </location>
</feature>
<dbReference type="Gene3D" id="1.10.287.110">
    <property type="entry name" value="DnaJ domain"/>
    <property type="match status" value="1"/>
</dbReference>
<evidence type="ECO:0000256" key="5">
    <source>
        <dbReference type="SAM" id="MobiDB-lite"/>
    </source>
</evidence>
<reference evidence="8" key="2">
    <citation type="submission" date="2025-08" db="UniProtKB">
        <authorList>
            <consortium name="Ensembl"/>
        </authorList>
    </citation>
    <scope>IDENTIFICATION</scope>
</reference>
<dbReference type="PANTHER" id="PTHR45255">
    <property type="entry name" value="DNAJ HOMOLOG SUBFAMILY C MEMBER 24"/>
    <property type="match status" value="1"/>
</dbReference>
<dbReference type="Pfam" id="PF00226">
    <property type="entry name" value="DnaJ"/>
    <property type="match status" value="1"/>
</dbReference>
<dbReference type="Ensembl" id="ENSGACT00000041537.1">
    <property type="protein sequence ID" value="ENSGACP00000065041.1"/>
    <property type="gene ID" value="ENSGACG00000030774.1"/>
</dbReference>
<dbReference type="Proteomes" id="UP000007635">
    <property type="component" value="Chromosome XIX"/>
</dbReference>
<evidence type="ECO:0000256" key="4">
    <source>
        <dbReference type="ARBA" id="ARBA00023004"/>
    </source>
</evidence>
<sequence>MGDAAEQDLYAVLGAGPSDSAQQLRHRYQRLALQYHPDRHAGSSSAEAESGMKRFLEVDAAWRVLGDQTTRRQYDLQRRAQELKQDWPVDSVVHLQDMIWEQSNYTPSTLKHTTLHKGHHRVNGSDERVYTHGCRCGGGFHVSEEEVQEVTRSRRQDGDEEEEAETGEREHGGGGGGVVVCCDTCSLAVCVTR</sequence>
<dbReference type="PANTHER" id="PTHR45255:SF1">
    <property type="entry name" value="DNAJ HOMOLOG SUBFAMILY C MEMBER 24"/>
    <property type="match status" value="1"/>
</dbReference>
<dbReference type="InterPro" id="IPR036869">
    <property type="entry name" value="J_dom_sf"/>
</dbReference>
<dbReference type="GO" id="GO:0001671">
    <property type="term" value="F:ATPase activator activity"/>
    <property type="evidence" value="ECO:0007669"/>
    <property type="project" value="TreeGrafter"/>
</dbReference>
<dbReference type="SMART" id="SM00271">
    <property type="entry name" value="DnaJ"/>
    <property type="match status" value="1"/>
</dbReference>
<evidence type="ECO:0000313" key="9">
    <source>
        <dbReference type="Proteomes" id="UP000007635"/>
    </source>
</evidence>
<feature type="domain" description="DPH-type MB" evidence="7">
    <location>
        <begin position="89"/>
        <end position="193"/>
    </location>
</feature>
<keyword evidence="2" id="KW-0479">Metal-binding</keyword>
<organism evidence="8 9">
    <name type="scientific">Gasterosteus aculeatus aculeatus</name>
    <name type="common">three-spined stickleback</name>
    <dbReference type="NCBI Taxonomy" id="481459"/>
    <lineage>
        <taxon>Eukaryota</taxon>
        <taxon>Metazoa</taxon>
        <taxon>Chordata</taxon>
        <taxon>Craniata</taxon>
        <taxon>Vertebrata</taxon>
        <taxon>Euteleostomi</taxon>
        <taxon>Actinopterygii</taxon>
        <taxon>Neopterygii</taxon>
        <taxon>Teleostei</taxon>
        <taxon>Neoteleostei</taxon>
        <taxon>Acanthomorphata</taxon>
        <taxon>Eupercaria</taxon>
        <taxon>Perciformes</taxon>
        <taxon>Cottioidei</taxon>
        <taxon>Gasterosteales</taxon>
        <taxon>Gasterosteidae</taxon>
        <taxon>Gasterosteus</taxon>
    </lineage>
</organism>
<keyword evidence="4" id="KW-0408">Iron</keyword>
<dbReference type="SUPFAM" id="SSF46565">
    <property type="entry name" value="Chaperone J-domain"/>
    <property type="match status" value="1"/>
</dbReference>